<dbReference type="EMBL" id="JAAGPU010000042">
    <property type="protein sequence ID" value="NEU06363.1"/>
    <property type="molecule type" value="Genomic_DNA"/>
</dbReference>
<evidence type="ECO:0000313" key="1">
    <source>
        <dbReference type="EMBL" id="NEU06363.1"/>
    </source>
</evidence>
<organism evidence="1 2">
    <name type="scientific">Clostridium senegalense</name>
    <dbReference type="NCBI Taxonomy" id="1465809"/>
    <lineage>
        <taxon>Bacteria</taxon>
        <taxon>Bacillati</taxon>
        <taxon>Bacillota</taxon>
        <taxon>Clostridia</taxon>
        <taxon>Eubacteriales</taxon>
        <taxon>Clostridiaceae</taxon>
        <taxon>Clostridium</taxon>
    </lineage>
</organism>
<keyword evidence="2" id="KW-1185">Reference proteome</keyword>
<comment type="caution">
    <text evidence="1">The sequence shown here is derived from an EMBL/GenBank/DDBJ whole genome shotgun (WGS) entry which is preliminary data.</text>
</comment>
<reference evidence="1 2" key="1">
    <citation type="submission" date="2020-02" db="EMBL/GenBank/DDBJ databases">
        <title>Genome assembly of a novel Clostridium senegalense strain.</title>
        <authorList>
            <person name="Gupta T.B."/>
            <person name="Jauregui R."/>
            <person name="Maclean P."/>
            <person name="Nawarathana A."/>
            <person name="Brightwell G."/>
        </authorList>
    </citation>
    <scope>NUCLEOTIDE SEQUENCE [LARGE SCALE GENOMIC DNA]</scope>
    <source>
        <strain evidence="1 2">AGRFS4</strain>
    </source>
</reference>
<accession>A0A6M0H8G5</accession>
<dbReference type="AlphaFoldDB" id="A0A6M0H8G5"/>
<dbReference type="Proteomes" id="UP000481872">
    <property type="component" value="Unassembled WGS sequence"/>
</dbReference>
<dbReference type="RefSeq" id="WP_061994236.1">
    <property type="nucleotide sequence ID" value="NZ_JAAGPU010000042.1"/>
</dbReference>
<proteinExistence type="predicted"/>
<name>A0A6M0H8G5_9CLOT</name>
<protein>
    <submittedName>
        <fullName evidence="1">DUF523 domain-containing protein</fullName>
    </submittedName>
</protein>
<evidence type="ECO:0000313" key="2">
    <source>
        <dbReference type="Proteomes" id="UP000481872"/>
    </source>
</evidence>
<sequence length="195" mass="22744">MSKRKRYFIIVSHCLLNPATRVHLLGKNFIFSQKIIDYFLDKHISIIQLPCPEFTAMGYLRNPQGREQYDNIFFKKHCRKELQSYVDMVCELRNNNNTPLCYIGIQGSPTCSIYWGKHKVNKYNTESMMPDLNGDQVEGTYGVMTAVLDDMLKENKINIPYLEVPVKENIDSEKSIKFFNDLYELLGVPEKSRNT</sequence>
<gene>
    <name evidence="1" type="ORF">G3M99_16240</name>
</gene>